<dbReference type="GO" id="GO:0140662">
    <property type="term" value="F:ATP-dependent protein folding chaperone"/>
    <property type="evidence" value="ECO:0007669"/>
    <property type="project" value="InterPro"/>
</dbReference>
<evidence type="ECO:0007829" key="8">
    <source>
        <dbReference type="PDB" id="6HDD"/>
    </source>
</evidence>
<evidence type="ECO:0000313" key="7">
    <source>
        <dbReference type="Proteomes" id="UP000007864"/>
    </source>
</evidence>
<dbReference type="PDBsum" id="6HDD"/>
<dbReference type="InterPro" id="IPR001844">
    <property type="entry name" value="Cpn60/GroEL"/>
</dbReference>
<dbReference type="PRINTS" id="PR00304">
    <property type="entry name" value="TCOMPLEXTCP1"/>
</dbReference>
<keyword evidence="4" id="KW-0067">ATP-binding</keyword>
<comment type="similarity">
    <text evidence="1">Belongs to the chaperonin (HSP60) family.</text>
</comment>
<dbReference type="InterPro" id="IPR002423">
    <property type="entry name" value="Cpn60/GroEL/TCP-1"/>
</dbReference>
<dbReference type="SUPFAM" id="SSF48592">
    <property type="entry name" value="GroEL equatorial domain-like"/>
    <property type="match status" value="1"/>
</dbReference>
<evidence type="ECO:0000313" key="6">
    <source>
        <dbReference type="EMBL" id="AEV89683.1"/>
    </source>
</evidence>
<evidence type="ECO:0000256" key="2">
    <source>
        <dbReference type="ARBA" id="ARBA00008020"/>
    </source>
</evidence>
<evidence type="ECO:0000256" key="5">
    <source>
        <dbReference type="ARBA" id="ARBA00023186"/>
    </source>
</evidence>
<dbReference type="PANTHER" id="PTHR45633">
    <property type="entry name" value="60 KDA HEAT SHOCK PROTEIN, MITOCHONDRIAL"/>
    <property type="match status" value="1"/>
</dbReference>
<accession>G9I9H9</accession>
<dbReference type="Pfam" id="PF00118">
    <property type="entry name" value="Cpn60_TCP1"/>
    <property type="match status" value="1"/>
</dbReference>
<evidence type="ECO:0000256" key="3">
    <source>
        <dbReference type="ARBA" id="ARBA00022741"/>
    </source>
</evidence>
<dbReference type="KEGG" id="vg:11537478"/>
<proteinExistence type="evidence at protein level"/>
<dbReference type="GO" id="GO:0005524">
    <property type="term" value="F:ATP binding"/>
    <property type="evidence" value="ECO:0007669"/>
    <property type="project" value="UniProtKB-KW"/>
</dbReference>
<dbReference type="BRENDA" id="5.6.1.7">
    <property type="organism ID" value="16829"/>
</dbReference>
<protein>
    <submittedName>
        <fullName evidence="6">Putative chaperonin GroEL</fullName>
    </submittedName>
</protein>
<dbReference type="InterPro" id="IPR027410">
    <property type="entry name" value="TCP-1-like_intermed_sf"/>
</dbReference>
<dbReference type="GeneID" id="11537478"/>
<keyword evidence="8" id="KW-0002">3D-structure</keyword>
<dbReference type="Gene3D" id="3.30.260.10">
    <property type="entry name" value="TCP-1-like chaperonin intermediate domain"/>
    <property type="match status" value="1"/>
</dbReference>
<dbReference type="SMR" id="G9I9H9"/>
<dbReference type="EMDB" id="EMD-0204"/>
<reference evidence="8" key="2">
    <citation type="journal article" date="2020" name="J. Struct. Biol.">
        <title>Cryo-EM reveals an asymmetry in a novel single-ring viral chaperonin.</title>
        <authorList>
            <person name="Stanishneva-Konovalova T.B."/>
            <person name="Semenyuk P.I."/>
            <person name="Kurochkina L.P."/>
            <person name="Pichkur E.B."/>
            <person name="Vasilyev A.L."/>
            <person name="Kovalchuk M.V."/>
            <person name="Kirpichnikov M.P."/>
            <person name="Sokolova O.S."/>
        </authorList>
    </citation>
    <scope>STRUCTURE BY ELECTRON MICROSCOPY (4.50 ANGSTROMS) OF 6-520</scope>
</reference>
<organism evidence="6 7">
    <name type="scientific">Pseudomonas phage OBP</name>
    <dbReference type="NCBI Taxonomy" id="1124849"/>
    <lineage>
        <taxon>Viruses</taxon>
        <taxon>Duplodnaviria</taxon>
        <taxon>Heunggongvirae</taxon>
        <taxon>Uroviricota</taxon>
        <taxon>Caudoviricetes</taxon>
        <taxon>Chimalliviridae</taxon>
        <taxon>Petsuvirus</taxon>
    </lineage>
</organism>
<dbReference type="RefSeq" id="YP_004958153.1">
    <property type="nucleotide sequence ID" value="NC_016571.1"/>
</dbReference>
<dbReference type="EMBL" id="JN627160">
    <property type="protein sequence ID" value="AEV89683.1"/>
    <property type="molecule type" value="Genomic_DNA"/>
</dbReference>
<reference evidence="6 7" key="1">
    <citation type="journal article" date="2012" name="J. Virol.">
        <title>Complete Genome Sequence of the Giant Virus OBP and Comparative Genome Analysis of the Diverse KZ-Related Phages.</title>
        <authorList>
            <person name="Cornelissen A."/>
            <person name="Hardies S.C."/>
            <person name="Shaburova O.V."/>
            <person name="Krylov V.N."/>
            <person name="Mattheus W."/>
            <person name="Kropinski A.M."/>
            <person name="Lavigne R."/>
        </authorList>
    </citation>
    <scope>NUCLEOTIDE SEQUENCE [LARGE SCALE GENOMIC DNA]</scope>
</reference>
<comment type="similarity">
    <text evidence="2">Belongs to the TCP-1 chaperonin family.</text>
</comment>
<keyword evidence="3" id="KW-0547">Nucleotide-binding</keyword>
<dbReference type="Gene3D" id="1.10.560.10">
    <property type="entry name" value="GroEL-like equatorial domain"/>
    <property type="match status" value="1"/>
</dbReference>
<dbReference type="OrthoDB" id="5098at10239"/>
<sequence length="520" mass="57752">MSSMLTEISFTNKNDTREIVDEVVENAFSSVCSTMGPNGNYVVINQLNSPKVTKDGVSVARALDFNEARRNMIAKIITEPSIKTDAEVGDGTTTTVFITYHLYQKFKDAMSFANTRYLDTLIKQVLQYIGTLIQPGEIESEMFRNMLLTSSNYEEEIVDKILDIYREHKNPNIHLEKSPMLPADEVKMTKEIYFEGSFPIETQVPANGAYVVGPEKVGVVLIDGSIRAYPTQLINALLNRFIDNPVVLMARNFEPEVIAAINNENQRLGTSRIFAYKVNAAGLLGAGTIDDLGRLLNIGPVFDVNSVDPALVKYNDVTLWLGRKGILLDKSIEEVESRADSILEGLDNRYEALGIIERQTPIGRELNRRIGRLRANNVTIKVTGVTVSDASERWARYEDVMKAARTGQQFGVIPGIGYGYLMASKWLEANVPQQSDEKLEKCRIGLIEVLRAQYEHLTGHDGSAENPIFIDLVTGQESDTPMNVYDNAAATMIALEGAWQTAKTLGKISNVMGRSNTNYA</sequence>
<gene>
    <name evidence="6" type="ORF">OBP_246</name>
</gene>
<dbReference type="Proteomes" id="UP000007864">
    <property type="component" value="Segment"/>
</dbReference>
<dbReference type="InterPro" id="IPR027413">
    <property type="entry name" value="GROEL-like_equatorial_sf"/>
</dbReference>
<keyword evidence="5" id="KW-0143">Chaperone</keyword>
<dbReference type="GO" id="GO:0042026">
    <property type="term" value="P:protein refolding"/>
    <property type="evidence" value="ECO:0007669"/>
    <property type="project" value="InterPro"/>
</dbReference>
<evidence type="ECO:0000256" key="4">
    <source>
        <dbReference type="ARBA" id="ARBA00022840"/>
    </source>
</evidence>
<evidence type="ECO:0000256" key="1">
    <source>
        <dbReference type="ARBA" id="ARBA00006607"/>
    </source>
</evidence>
<dbReference type="InterPro" id="IPR027409">
    <property type="entry name" value="GroEL-like_apical_dom_sf"/>
</dbReference>
<dbReference type="PDB" id="6HDD">
    <property type="method" value="EM"/>
    <property type="resolution" value="4.50 A"/>
    <property type="chains" value="A/B/C/D/E/F/G=6-520"/>
</dbReference>
<dbReference type="Gene3D" id="3.50.7.10">
    <property type="entry name" value="GroEL"/>
    <property type="match status" value="1"/>
</dbReference>
<dbReference type="InterPro" id="IPR017998">
    <property type="entry name" value="Chaperone_TCP-1"/>
</dbReference>
<name>G9I9H9_9CAUD</name>